<dbReference type="InterPro" id="IPR001932">
    <property type="entry name" value="PPM-type_phosphatase-like_dom"/>
</dbReference>
<keyword evidence="1" id="KW-0472">Membrane</keyword>
<evidence type="ECO:0000259" key="2">
    <source>
        <dbReference type="PROSITE" id="PS51746"/>
    </source>
</evidence>
<dbReference type="CDD" id="cd00143">
    <property type="entry name" value="PP2Cc"/>
    <property type="match status" value="1"/>
</dbReference>
<dbReference type="RefSeq" id="WP_092666423.1">
    <property type="nucleotide sequence ID" value="NZ_LT629734.1"/>
</dbReference>
<dbReference type="Proteomes" id="UP000199649">
    <property type="component" value="Chromosome I"/>
</dbReference>
<dbReference type="OrthoDB" id="9801841at2"/>
<feature type="domain" description="PPM-type phosphatase" evidence="2">
    <location>
        <begin position="2"/>
        <end position="238"/>
    </location>
</feature>
<dbReference type="SMART" id="SM00332">
    <property type="entry name" value="PP2Cc"/>
    <property type="match status" value="1"/>
</dbReference>
<dbReference type="STRING" id="684552.SAMN04489719_1488"/>
<dbReference type="SUPFAM" id="SSF81606">
    <property type="entry name" value="PP2C-like"/>
    <property type="match status" value="1"/>
</dbReference>
<sequence length="413" mass="45070">MSTPLAAAISHVGRIRTENQDSGYAGAHLCFVADGMGGHAGGDVASAIVTRRAREADREYASAKEAADALAQALREGNDALQQAMLEHPELSGMGTTGSGIIRVGDTMGIAHIGDSRIYRYRVGALEQISTDHTFVQKLVDAGRITREEAEHHPRRNVVMRVLGNVETNPEIDTLVADALPGDRWLVCSDGLSSYVDEERIRTILAQGLDTPSTVQRLVNESLSRGAPDNVTVVLCDIDERHSSSIEPTTVGSAAAPISYEAVEPERTSVSLGQLLLHPRQSRMQPAFEHFEPESEEFLQELLAEQRAMRRKRRITWSVGALLMIAAVVVVSTMFYSWTQDRYFVGVDDAGQVVIYQGIQQQIGPFVLATEVEQTGIAVDDLSPFNQRNVEQTISAPSLEAAQAVIERLERSP</sequence>
<feature type="transmembrane region" description="Helical" evidence="1">
    <location>
        <begin position="315"/>
        <end position="338"/>
    </location>
</feature>
<reference evidence="4" key="1">
    <citation type="submission" date="2016-10" db="EMBL/GenBank/DDBJ databases">
        <authorList>
            <person name="Varghese N."/>
            <person name="Submissions S."/>
        </authorList>
    </citation>
    <scope>NUCLEOTIDE SEQUENCE [LARGE SCALE GENOMIC DNA]</scope>
    <source>
        <strain evidence="4">DSM 22965</strain>
    </source>
</reference>
<dbReference type="SMART" id="SM00331">
    <property type="entry name" value="PP2C_SIG"/>
    <property type="match status" value="1"/>
</dbReference>
<dbReference type="InterPro" id="IPR036457">
    <property type="entry name" value="PPM-type-like_dom_sf"/>
</dbReference>
<dbReference type="Gene3D" id="3.60.40.10">
    <property type="entry name" value="PPM-type phosphatase domain"/>
    <property type="match status" value="1"/>
</dbReference>
<gene>
    <name evidence="3" type="ORF">SAMN04489719_1488</name>
</gene>
<keyword evidence="1" id="KW-1133">Transmembrane helix</keyword>
<keyword evidence="4" id="KW-1185">Reference proteome</keyword>
<evidence type="ECO:0000256" key="1">
    <source>
        <dbReference type="SAM" id="Phobius"/>
    </source>
</evidence>
<accession>A0A1H1P9R0</accession>
<dbReference type="AlphaFoldDB" id="A0A1H1P9R0"/>
<protein>
    <submittedName>
        <fullName evidence="3">Protein phosphatase</fullName>
    </submittedName>
</protein>
<name>A0A1H1P9R0_9MICO</name>
<proteinExistence type="predicted"/>
<dbReference type="EMBL" id="LT629734">
    <property type="protein sequence ID" value="SDS07854.1"/>
    <property type="molecule type" value="Genomic_DNA"/>
</dbReference>
<dbReference type="PROSITE" id="PS51746">
    <property type="entry name" value="PPM_2"/>
    <property type="match status" value="1"/>
</dbReference>
<organism evidence="3 4">
    <name type="scientific">Agrococcus carbonis</name>
    <dbReference type="NCBI Taxonomy" id="684552"/>
    <lineage>
        <taxon>Bacteria</taxon>
        <taxon>Bacillati</taxon>
        <taxon>Actinomycetota</taxon>
        <taxon>Actinomycetes</taxon>
        <taxon>Micrococcales</taxon>
        <taxon>Microbacteriaceae</taxon>
        <taxon>Agrococcus</taxon>
    </lineage>
</organism>
<dbReference type="Pfam" id="PF13672">
    <property type="entry name" value="PP2C_2"/>
    <property type="match status" value="1"/>
</dbReference>
<keyword evidence="1" id="KW-0812">Transmembrane</keyword>
<evidence type="ECO:0000313" key="3">
    <source>
        <dbReference type="EMBL" id="SDS07854.1"/>
    </source>
</evidence>
<evidence type="ECO:0000313" key="4">
    <source>
        <dbReference type="Proteomes" id="UP000199649"/>
    </source>
</evidence>